<proteinExistence type="inferred from homology"/>
<dbReference type="FunFam" id="3.40.50.2000:FF:000061">
    <property type="entry name" value="UDP-glycosyltransferase 83A1"/>
    <property type="match status" value="1"/>
</dbReference>
<dbReference type="GO" id="GO:0080044">
    <property type="term" value="F:quercetin 7-O-glucosyltransferase activity"/>
    <property type="evidence" value="ECO:0007669"/>
    <property type="project" value="TreeGrafter"/>
</dbReference>
<dbReference type="Proteomes" id="UP001372338">
    <property type="component" value="Unassembled WGS sequence"/>
</dbReference>
<name>A0AAN9IB69_CROPI</name>
<keyword evidence="2" id="KW-0808">Transferase</keyword>
<dbReference type="Pfam" id="PF00201">
    <property type="entry name" value="UDPGT"/>
    <property type="match status" value="1"/>
</dbReference>
<accession>A0AAN9IB69</accession>
<dbReference type="SUPFAM" id="SSF53756">
    <property type="entry name" value="UDP-Glycosyltransferase/glycogen phosphorylase"/>
    <property type="match status" value="1"/>
</dbReference>
<comment type="similarity">
    <text evidence="1">Belongs to the UDP-glycosyltransferase family.</text>
</comment>
<dbReference type="Gene3D" id="3.40.50.2000">
    <property type="entry name" value="Glycogen Phosphorylase B"/>
    <property type="match status" value="2"/>
</dbReference>
<dbReference type="FunFam" id="3.40.50.2000:FF:000133">
    <property type="entry name" value="UDP-glycosyltransferase 83A1"/>
    <property type="match status" value="1"/>
</dbReference>
<evidence type="ECO:0000256" key="1">
    <source>
        <dbReference type="ARBA" id="ARBA00009995"/>
    </source>
</evidence>
<dbReference type="PANTHER" id="PTHR11926:SF1530">
    <property type="entry name" value="EF-HAND DOMAIN-CONTAINING PROTEIN"/>
    <property type="match status" value="1"/>
</dbReference>
<organism evidence="3 4">
    <name type="scientific">Crotalaria pallida</name>
    <name type="common">Smooth rattlebox</name>
    <name type="synonym">Crotalaria striata</name>
    <dbReference type="NCBI Taxonomy" id="3830"/>
    <lineage>
        <taxon>Eukaryota</taxon>
        <taxon>Viridiplantae</taxon>
        <taxon>Streptophyta</taxon>
        <taxon>Embryophyta</taxon>
        <taxon>Tracheophyta</taxon>
        <taxon>Spermatophyta</taxon>
        <taxon>Magnoliopsida</taxon>
        <taxon>eudicotyledons</taxon>
        <taxon>Gunneridae</taxon>
        <taxon>Pentapetalae</taxon>
        <taxon>rosids</taxon>
        <taxon>fabids</taxon>
        <taxon>Fabales</taxon>
        <taxon>Fabaceae</taxon>
        <taxon>Papilionoideae</taxon>
        <taxon>50 kb inversion clade</taxon>
        <taxon>genistoids sensu lato</taxon>
        <taxon>core genistoids</taxon>
        <taxon>Crotalarieae</taxon>
        <taxon>Crotalaria</taxon>
    </lineage>
</organism>
<comment type="caution">
    <text evidence="3">The sequence shown here is derived from an EMBL/GenBank/DDBJ whole genome shotgun (WGS) entry which is preliminary data.</text>
</comment>
<sequence length="459" mass="51562">MSIPTVLVLPSVGQGHVNPMMTFSQKLAEQGCTIIFVNTEFNHKRMVSSMAKQESIINGTTSSIKLVSIPDGLEPDNDRSDIGELCESMSKNMPAMLGKLIEEIHLNGDHRIICIVADVVMGWAMEVGQKQGIRGALFWTASATAFAMACSIPMLIENGITDSEGMPNTKKTFQLSPSMPIMDTNSIWWSSMNDSMTEKRVFNRMLRCMQYVNLTEWWLCNTAYELEPASLSFVPKLLPIGPLLRSYGNTGANATSLGQFWEEDQSCMSWLDQQPHRSVLYVAFGSFTLFDQNQFTEIALGLKLTNRPFLWVVRQDYNSKNKMAYPNEFTRHQGKIVGWAPQQKVLNHPAIACFVSHCGWNSTLDGLSNGVPFLCWPYFADQIYDKIYICDELKVGLGFSTNENGLVPRGEIKVKVDKLLNDENIRSRSLMIKEKVSGNLVEDGCSTKNLSRFVKWLKA</sequence>
<protein>
    <submittedName>
        <fullName evidence="3">Uncharacterized protein</fullName>
    </submittedName>
</protein>
<dbReference type="AlphaFoldDB" id="A0AAN9IB69"/>
<evidence type="ECO:0000313" key="3">
    <source>
        <dbReference type="EMBL" id="KAK7266531.1"/>
    </source>
</evidence>
<keyword evidence="4" id="KW-1185">Reference proteome</keyword>
<dbReference type="GO" id="GO:0080043">
    <property type="term" value="F:quercetin 3-O-glucosyltransferase activity"/>
    <property type="evidence" value="ECO:0007669"/>
    <property type="project" value="TreeGrafter"/>
</dbReference>
<dbReference type="CDD" id="cd03784">
    <property type="entry name" value="GT1_Gtf-like"/>
    <property type="match status" value="1"/>
</dbReference>
<evidence type="ECO:0000256" key="2">
    <source>
        <dbReference type="ARBA" id="ARBA00022679"/>
    </source>
</evidence>
<gene>
    <name evidence="3" type="ORF">RIF29_19177</name>
</gene>
<dbReference type="PANTHER" id="PTHR11926">
    <property type="entry name" value="GLUCOSYL/GLUCURONOSYL TRANSFERASES"/>
    <property type="match status" value="1"/>
</dbReference>
<dbReference type="EMBL" id="JAYWIO010000004">
    <property type="protein sequence ID" value="KAK7266531.1"/>
    <property type="molecule type" value="Genomic_DNA"/>
</dbReference>
<evidence type="ECO:0000313" key="4">
    <source>
        <dbReference type="Proteomes" id="UP001372338"/>
    </source>
</evidence>
<dbReference type="InterPro" id="IPR002213">
    <property type="entry name" value="UDP_glucos_trans"/>
</dbReference>
<reference evidence="3 4" key="1">
    <citation type="submission" date="2024-01" db="EMBL/GenBank/DDBJ databases">
        <title>The genomes of 5 underutilized Papilionoideae crops provide insights into root nodulation and disease resistanc.</title>
        <authorList>
            <person name="Yuan L."/>
        </authorList>
    </citation>
    <scope>NUCLEOTIDE SEQUENCE [LARGE SCALE GENOMIC DNA]</scope>
    <source>
        <strain evidence="3">ZHUSHIDOU_FW_LH</strain>
        <tissue evidence="3">Leaf</tissue>
    </source>
</reference>